<feature type="domain" description="HTH tetR-type" evidence="5">
    <location>
        <begin position="15"/>
        <end position="75"/>
    </location>
</feature>
<dbReference type="InterPro" id="IPR009057">
    <property type="entry name" value="Homeodomain-like_sf"/>
</dbReference>
<organism evidence="6 7">
    <name type="scientific">Antarcticimicrobium sediminis</name>
    <dbReference type="NCBI Taxonomy" id="2546227"/>
    <lineage>
        <taxon>Bacteria</taxon>
        <taxon>Pseudomonadati</taxon>
        <taxon>Pseudomonadota</taxon>
        <taxon>Alphaproteobacteria</taxon>
        <taxon>Rhodobacterales</taxon>
        <taxon>Paracoccaceae</taxon>
        <taxon>Antarcticimicrobium</taxon>
    </lineage>
</organism>
<dbReference type="GO" id="GO:0000976">
    <property type="term" value="F:transcription cis-regulatory region binding"/>
    <property type="evidence" value="ECO:0007669"/>
    <property type="project" value="TreeGrafter"/>
</dbReference>
<keyword evidence="2 4" id="KW-0238">DNA-binding</keyword>
<keyword evidence="3" id="KW-0804">Transcription</keyword>
<accession>A0A4V2Z720</accession>
<dbReference type="SUPFAM" id="SSF46689">
    <property type="entry name" value="Homeodomain-like"/>
    <property type="match status" value="1"/>
</dbReference>
<dbReference type="Proteomes" id="UP000294662">
    <property type="component" value="Unassembled WGS sequence"/>
</dbReference>
<dbReference type="OrthoDB" id="7185252at2"/>
<dbReference type="InterPro" id="IPR050109">
    <property type="entry name" value="HTH-type_TetR-like_transc_reg"/>
</dbReference>
<dbReference type="AlphaFoldDB" id="A0A4V2Z720"/>
<dbReference type="GO" id="GO:0003700">
    <property type="term" value="F:DNA-binding transcription factor activity"/>
    <property type="evidence" value="ECO:0007669"/>
    <property type="project" value="TreeGrafter"/>
</dbReference>
<evidence type="ECO:0000256" key="4">
    <source>
        <dbReference type="PROSITE-ProRule" id="PRU00335"/>
    </source>
</evidence>
<evidence type="ECO:0000313" key="7">
    <source>
        <dbReference type="Proteomes" id="UP000294662"/>
    </source>
</evidence>
<evidence type="ECO:0000259" key="5">
    <source>
        <dbReference type="PROSITE" id="PS50977"/>
    </source>
</evidence>
<keyword evidence="7" id="KW-1185">Reference proteome</keyword>
<comment type="caution">
    <text evidence="6">The sequence shown here is derived from an EMBL/GenBank/DDBJ whole genome shotgun (WGS) entry which is preliminary data.</text>
</comment>
<evidence type="ECO:0000256" key="2">
    <source>
        <dbReference type="ARBA" id="ARBA00023125"/>
    </source>
</evidence>
<evidence type="ECO:0000313" key="6">
    <source>
        <dbReference type="EMBL" id="TDE34786.1"/>
    </source>
</evidence>
<evidence type="ECO:0000256" key="3">
    <source>
        <dbReference type="ARBA" id="ARBA00023163"/>
    </source>
</evidence>
<dbReference type="Pfam" id="PF00440">
    <property type="entry name" value="TetR_N"/>
    <property type="match status" value="1"/>
</dbReference>
<sequence>MEGSQTLSLRERQKEGRRARIIAAAKSLFVEAGLGNITIEAIAEIAGVSSVTVHNYYGTKSGVLLALVAESDRELLETLDEDLSHQPKDSIDLLLRFFTIVCDHTLTHLDKSVWRQVISASVDGDEPRFNKLYRELDYRLASVLIREIELLKAAGKLSESANSTHLGWAMFNLQNARFVEFIANDSKTRDQALHDLRNDLLALSTLVHS</sequence>
<feature type="DNA-binding region" description="H-T-H motif" evidence="4">
    <location>
        <begin position="38"/>
        <end position="57"/>
    </location>
</feature>
<evidence type="ECO:0000256" key="1">
    <source>
        <dbReference type="ARBA" id="ARBA00023015"/>
    </source>
</evidence>
<dbReference type="Gene3D" id="1.10.357.10">
    <property type="entry name" value="Tetracycline Repressor, domain 2"/>
    <property type="match status" value="1"/>
</dbReference>
<keyword evidence="1" id="KW-0805">Transcription regulation</keyword>
<gene>
    <name evidence="6" type="ORF">E1B25_18800</name>
</gene>
<dbReference type="PRINTS" id="PR00455">
    <property type="entry name" value="HTHTETR"/>
</dbReference>
<reference evidence="6 7" key="1">
    <citation type="submission" date="2019-03" db="EMBL/GenBank/DDBJ databases">
        <authorList>
            <person name="Zhang S."/>
        </authorList>
    </citation>
    <scope>NUCLEOTIDE SEQUENCE [LARGE SCALE GENOMIC DNA]</scope>
    <source>
        <strain evidence="6 7">S4J41</strain>
    </source>
</reference>
<dbReference type="EMBL" id="SMFP01000017">
    <property type="protein sequence ID" value="TDE34786.1"/>
    <property type="molecule type" value="Genomic_DNA"/>
</dbReference>
<protein>
    <submittedName>
        <fullName evidence="6">TetR/AcrR family transcriptional regulator</fullName>
    </submittedName>
</protein>
<dbReference type="PANTHER" id="PTHR30055:SF234">
    <property type="entry name" value="HTH-TYPE TRANSCRIPTIONAL REGULATOR BETI"/>
    <property type="match status" value="1"/>
</dbReference>
<name>A0A4V2Z720_9RHOB</name>
<proteinExistence type="predicted"/>
<dbReference type="PANTHER" id="PTHR30055">
    <property type="entry name" value="HTH-TYPE TRANSCRIPTIONAL REGULATOR RUTR"/>
    <property type="match status" value="1"/>
</dbReference>
<dbReference type="InterPro" id="IPR001647">
    <property type="entry name" value="HTH_TetR"/>
</dbReference>
<dbReference type="PROSITE" id="PS50977">
    <property type="entry name" value="HTH_TETR_2"/>
    <property type="match status" value="1"/>
</dbReference>